<reference evidence="2" key="2">
    <citation type="submission" date="2013-04" db="UniProtKB">
        <authorList>
            <consortium name="EnsemblPlants"/>
        </authorList>
    </citation>
    <scope>IDENTIFICATION</scope>
</reference>
<reference evidence="2" key="1">
    <citation type="journal article" date="2013" name="Nat. Commun.">
        <title>Whole-genome sequencing of Oryza brachyantha reveals mechanisms underlying Oryza genome evolution.</title>
        <authorList>
            <person name="Chen J."/>
            <person name="Huang Q."/>
            <person name="Gao D."/>
            <person name="Wang J."/>
            <person name="Lang Y."/>
            <person name="Liu T."/>
            <person name="Li B."/>
            <person name="Bai Z."/>
            <person name="Luis Goicoechea J."/>
            <person name="Liang C."/>
            <person name="Chen C."/>
            <person name="Zhang W."/>
            <person name="Sun S."/>
            <person name="Liao Y."/>
            <person name="Zhang X."/>
            <person name="Yang L."/>
            <person name="Song C."/>
            <person name="Wang M."/>
            <person name="Shi J."/>
            <person name="Liu G."/>
            <person name="Liu J."/>
            <person name="Zhou H."/>
            <person name="Zhou W."/>
            <person name="Yu Q."/>
            <person name="An N."/>
            <person name="Chen Y."/>
            <person name="Cai Q."/>
            <person name="Wang B."/>
            <person name="Liu B."/>
            <person name="Min J."/>
            <person name="Huang Y."/>
            <person name="Wu H."/>
            <person name="Li Z."/>
            <person name="Zhang Y."/>
            <person name="Yin Y."/>
            <person name="Song W."/>
            <person name="Jiang J."/>
            <person name="Jackson S.A."/>
            <person name="Wing R.A."/>
            <person name="Wang J."/>
            <person name="Chen M."/>
        </authorList>
    </citation>
    <scope>NUCLEOTIDE SEQUENCE [LARGE SCALE GENOMIC DNA]</scope>
    <source>
        <strain evidence="2">cv. IRGC 101232</strain>
    </source>
</reference>
<dbReference type="OrthoDB" id="724026at2759"/>
<dbReference type="OMA" id="HDIICGV"/>
<accession>J3MJL0</accession>
<dbReference type="EnsemblPlants" id="OB07G15920.1">
    <property type="protein sequence ID" value="OB07G15920.1"/>
    <property type="gene ID" value="OB07G15920"/>
</dbReference>
<keyword evidence="3" id="KW-1185">Reference proteome</keyword>
<evidence type="ECO:0000313" key="3">
    <source>
        <dbReference type="Proteomes" id="UP000006038"/>
    </source>
</evidence>
<feature type="compositionally biased region" description="Basic and acidic residues" evidence="1">
    <location>
        <begin position="334"/>
        <end position="344"/>
    </location>
</feature>
<dbReference type="Gramene" id="OB07G15920.1">
    <property type="protein sequence ID" value="OB07G15920.1"/>
    <property type="gene ID" value="OB07G15920"/>
</dbReference>
<dbReference type="KEGG" id="obr:102720614"/>
<dbReference type="PANTHER" id="PTHR31439">
    <property type="entry name" value="EXPRESSED PROTEIN"/>
    <property type="match status" value="1"/>
</dbReference>
<evidence type="ECO:0000313" key="2">
    <source>
        <dbReference type="EnsemblPlants" id="OB07G15920.1"/>
    </source>
</evidence>
<evidence type="ECO:0000256" key="1">
    <source>
        <dbReference type="SAM" id="MobiDB-lite"/>
    </source>
</evidence>
<dbReference type="HOGENOM" id="CLU_029230_0_0_1"/>
<dbReference type="eggNOG" id="ENOG502QT2Y">
    <property type="taxonomic scope" value="Eukaryota"/>
</dbReference>
<sequence>MASAIVPDIWQWTRGLPSPKHWRGESYSLEICNSPSTNQSLNLVVSWHSETQSFSLSYSIRAELHDPISLWSSHCSKSRSANGGSDVAVHFLHDIICGVIRYGPCFSKPLFRLPNVQASEEDSGKIFSLAALTLGLMVCVYEAPSTARRELVGAVSAQLMHADMRGAAEKLMLAMGPGMEEQWMRSLNLAATNWVMEARRSGGMSPVLPFRVFSYAVLAASRRLWKVRLYCPVVAMVVERPAHRTKDEKLLFSLNYQHLEAAIQFVYSVTFREEWIDVNVNVDSIRCELVRLVSETLMAKQGYGSDEKHFPSRISLQLRPLVQTDVLSLTLRRSTEDSPVREADMESGLDGAAPAPTGIAMSAHRTATRTLGPWNSEHSVHGDTASLNWSLHGGGAEGREREAFSGEPPKLELLQPRSWFRNRCTNPGRPPATARGGGVMFAGDEHGEGACWRMGAATAGKTVEWEIKGSVWVTYCPSKRRAVHAETRRLEFREVMRLAVRE</sequence>
<dbReference type="AlphaFoldDB" id="J3MJL0"/>
<dbReference type="GeneID" id="102720614"/>
<organism evidence="2">
    <name type="scientific">Oryza brachyantha</name>
    <name type="common">malo sina</name>
    <dbReference type="NCBI Taxonomy" id="4533"/>
    <lineage>
        <taxon>Eukaryota</taxon>
        <taxon>Viridiplantae</taxon>
        <taxon>Streptophyta</taxon>
        <taxon>Embryophyta</taxon>
        <taxon>Tracheophyta</taxon>
        <taxon>Spermatophyta</taxon>
        <taxon>Magnoliopsida</taxon>
        <taxon>Liliopsida</taxon>
        <taxon>Poales</taxon>
        <taxon>Poaceae</taxon>
        <taxon>BOP clade</taxon>
        <taxon>Oryzoideae</taxon>
        <taxon>Oryzeae</taxon>
        <taxon>Oryzinae</taxon>
        <taxon>Oryza</taxon>
    </lineage>
</organism>
<dbReference type="PANTHER" id="PTHR31439:SF3">
    <property type="entry name" value="OS07G0231800 PROTEIN"/>
    <property type="match status" value="1"/>
</dbReference>
<feature type="region of interest" description="Disordered" evidence="1">
    <location>
        <begin position="334"/>
        <end position="355"/>
    </location>
</feature>
<dbReference type="STRING" id="4533.J3MJL0"/>
<dbReference type="Proteomes" id="UP000006038">
    <property type="component" value="Chromosome 7"/>
</dbReference>
<proteinExistence type="predicted"/>
<name>J3MJL0_ORYBR</name>
<protein>
    <submittedName>
        <fullName evidence="2">Uncharacterized protein</fullName>
    </submittedName>
</protein>